<comment type="caution">
    <text evidence="1">The sequence shown here is derived from an EMBL/GenBank/DDBJ whole genome shotgun (WGS) entry which is preliminary data.</text>
</comment>
<name>A0A0L1KEX3_9SPHN</name>
<dbReference type="InterPro" id="IPR009225">
    <property type="entry name" value="Phage_head_completion_GpL"/>
</dbReference>
<sequence>MNGQIIDADGWFPGIDTAHVRKAVRIGEGTVTQERLAEAVVAGMLAGLKELSVWRSARAIEGIPNLEDVSPAQLAGQNHAVLLWRRIVTFYAAAELIDGHVDVTATDEALDRADEKRLTADNYRRKAYEAVADLRAIGLPANAAAPHGRNRVDLI</sequence>
<reference evidence="1" key="1">
    <citation type="submission" date="2015-02" db="EMBL/GenBank/DDBJ databases">
        <authorList>
            <person name="Chooi Y.-H."/>
        </authorList>
    </citation>
    <scope>NUCLEOTIDE SEQUENCE [LARGE SCALE GENOMIC DNA]</scope>
    <source>
        <strain evidence="1">LAMA 915</strain>
    </source>
</reference>
<proteinExistence type="predicted"/>
<evidence type="ECO:0000313" key="2">
    <source>
        <dbReference type="Proteomes" id="UP000037446"/>
    </source>
</evidence>
<dbReference type="STRING" id="1306953.J121_394"/>
<gene>
    <name evidence="1" type="ORF">J121_394</name>
</gene>
<dbReference type="Pfam" id="PF05926">
    <property type="entry name" value="Phage_GPL"/>
    <property type="match status" value="1"/>
</dbReference>
<dbReference type="AlphaFoldDB" id="A0A0L1KEX3"/>
<dbReference type="EMBL" id="JYNE01000022">
    <property type="protein sequence ID" value="KNH02610.1"/>
    <property type="molecule type" value="Genomic_DNA"/>
</dbReference>
<dbReference type="Proteomes" id="UP000037446">
    <property type="component" value="Unassembled WGS sequence"/>
</dbReference>
<accession>A0A0L1KEX3</accession>
<evidence type="ECO:0000313" key="1">
    <source>
        <dbReference type="EMBL" id="KNH02610.1"/>
    </source>
</evidence>
<organism evidence="1 2">
    <name type="scientific">Qipengyuania citrea LAMA 915</name>
    <dbReference type="NCBI Taxonomy" id="1306953"/>
    <lineage>
        <taxon>Bacteria</taxon>
        <taxon>Pseudomonadati</taxon>
        <taxon>Pseudomonadota</taxon>
        <taxon>Alphaproteobacteria</taxon>
        <taxon>Sphingomonadales</taxon>
        <taxon>Erythrobacteraceae</taxon>
        <taxon>Qipengyuania</taxon>
    </lineage>
</organism>
<dbReference type="PATRIC" id="fig|1306953.7.peg.397"/>
<protein>
    <submittedName>
        <fullName evidence="1">Phage head completion-stabilization protein</fullName>
    </submittedName>
</protein>